<dbReference type="PATRIC" id="fig|1423783.4.peg.2197"/>
<dbReference type="GO" id="GO:0016747">
    <property type="term" value="F:acyltransferase activity, transferring groups other than amino-acyl groups"/>
    <property type="evidence" value="ECO:0007669"/>
    <property type="project" value="InterPro"/>
</dbReference>
<sequence length="168" mass="19210">MNIEFRYATHDDLPAITAIYNQAIPTRQSTADLEPVTVASKEAWFAAFDHTSHPIWLLLADGKIAGWVSLQQFSERYAYHQTAEISIYFDRSYQHQHLGQTALDFVFDQLPALGLDTIVADVFHHNTPSQRLFTRNGFEQWGHLPRIALMDGQRRDLDILGRHFGSNA</sequence>
<dbReference type="RefSeq" id="WP_056956221.1">
    <property type="nucleotide sequence ID" value="NZ_AZFJ01000015.1"/>
</dbReference>
<protein>
    <submittedName>
        <fullName evidence="2">N-acetyltransferase GCN5</fullName>
    </submittedName>
</protein>
<dbReference type="InterPro" id="IPR016181">
    <property type="entry name" value="Acyl_CoA_acyltransferase"/>
</dbReference>
<evidence type="ECO:0000313" key="2">
    <source>
        <dbReference type="EMBL" id="KRL87862.1"/>
    </source>
</evidence>
<dbReference type="Proteomes" id="UP000051922">
    <property type="component" value="Unassembled WGS sequence"/>
</dbReference>
<accession>A0A0R1U3J1</accession>
<proteinExistence type="predicted"/>
<evidence type="ECO:0000259" key="1">
    <source>
        <dbReference type="PROSITE" id="PS51186"/>
    </source>
</evidence>
<keyword evidence="2" id="KW-0808">Transferase</keyword>
<name>A0A0R1U3J1_9LACO</name>
<dbReference type="Gene3D" id="3.40.630.30">
    <property type="match status" value="1"/>
</dbReference>
<dbReference type="PROSITE" id="PS51186">
    <property type="entry name" value="GNAT"/>
    <property type="match status" value="1"/>
</dbReference>
<dbReference type="PANTHER" id="PTHR43415">
    <property type="entry name" value="SPERMIDINE N(1)-ACETYLTRANSFERASE"/>
    <property type="match status" value="1"/>
</dbReference>
<dbReference type="STRING" id="1423783.FC50_GL002145"/>
<feature type="domain" description="N-acetyltransferase" evidence="1">
    <location>
        <begin position="3"/>
        <end position="156"/>
    </location>
</feature>
<dbReference type="SUPFAM" id="SSF55729">
    <property type="entry name" value="Acyl-CoA N-acyltransferases (Nat)"/>
    <property type="match status" value="1"/>
</dbReference>
<dbReference type="Pfam" id="PF00583">
    <property type="entry name" value="Acetyltransf_1"/>
    <property type="match status" value="1"/>
</dbReference>
<organism evidence="2 3">
    <name type="scientific">Lacticaseibacillus pantheris DSM 15945 = JCM 12539 = NBRC 106106</name>
    <dbReference type="NCBI Taxonomy" id="1423783"/>
    <lineage>
        <taxon>Bacteria</taxon>
        <taxon>Bacillati</taxon>
        <taxon>Bacillota</taxon>
        <taxon>Bacilli</taxon>
        <taxon>Lactobacillales</taxon>
        <taxon>Lactobacillaceae</taxon>
        <taxon>Lacticaseibacillus</taxon>
    </lineage>
</organism>
<dbReference type="EMBL" id="AZFJ01000015">
    <property type="protein sequence ID" value="KRL87862.1"/>
    <property type="molecule type" value="Genomic_DNA"/>
</dbReference>
<dbReference type="InterPro" id="IPR000182">
    <property type="entry name" value="GNAT_dom"/>
</dbReference>
<reference evidence="2 3" key="1">
    <citation type="journal article" date="2015" name="Genome Announc.">
        <title>Expanding the biotechnology potential of lactobacilli through comparative genomics of 213 strains and associated genera.</title>
        <authorList>
            <person name="Sun Z."/>
            <person name="Harris H.M."/>
            <person name="McCann A."/>
            <person name="Guo C."/>
            <person name="Argimon S."/>
            <person name="Zhang W."/>
            <person name="Yang X."/>
            <person name="Jeffery I.B."/>
            <person name="Cooney J.C."/>
            <person name="Kagawa T.F."/>
            <person name="Liu W."/>
            <person name="Song Y."/>
            <person name="Salvetti E."/>
            <person name="Wrobel A."/>
            <person name="Rasinkangas P."/>
            <person name="Parkhill J."/>
            <person name="Rea M.C."/>
            <person name="O'Sullivan O."/>
            <person name="Ritari J."/>
            <person name="Douillard F.P."/>
            <person name="Paul Ross R."/>
            <person name="Yang R."/>
            <person name="Briner A.E."/>
            <person name="Felis G.E."/>
            <person name="de Vos W.M."/>
            <person name="Barrangou R."/>
            <person name="Klaenhammer T.R."/>
            <person name="Caufield P.W."/>
            <person name="Cui Y."/>
            <person name="Zhang H."/>
            <person name="O'Toole P.W."/>
        </authorList>
    </citation>
    <scope>NUCLEOTIDE SEQUENCE [LARGE SCALE GENOMIC DNA]</scope>
    <source>
        <strain evidence="2 3">DSM 15945</strain>
    </source>
</reference>
<comment type="caution">
    <text evidence="2">The sequence shown here is derived from an EMBL/GenBank/DDBJ whole genome shotgun (WGS) entry which is preliminary data.</text>
</comment>
<keyword evidence="3" id="KW-1185">Reference proteome</keyword>
<dbReference type="AlphaFoldDB" id="A0A0R1U3J1"/>
<evidence type="ECO:0000313" key="3">
    <source>
        <dbReference type="Proteomes" id="UP000051922"/>
    </source>
</evidence>
<gene>
    <name evidence="2" type="ORF">FC50_GL002145</name>
</gene>
<dbReference type="CDD" id="cd04301">
    <property type="entry name" value="NAT_SF"/>
    <property type="match status" value="1"/>
</dbReference>
<dbReference type="PANTHER" id="PTHR43415:SF3">
    <property type="entry name" value="GNAT-FAMILY ACETYLTRANSFERASE"/>
    <property type="match status" value="1"/>
</dbReference>
<dbReference type="OrthoDB" id="9798006at2"/>